<dbReference type="InterPro" id="IPR001810">
    <property type="entry name" value="F-box_dom"/>
</dbReference>
<dbReference type="CDD" id="cd22115">
    <property type="entry name" value="F-box_FBXL2-like"/>
    <property type="match status" value="1"/>
</dbReference>
<dbReference type="Pfam" id="PF13516">
    <property type="entry name" value="LRR_6"/>
    <property type="match status" value="1"/>
</dbReference>
<keyword evidence="3" id="KW-1185">Reference proteome</keyword>
<reference evidence="2 3" key="2">
    <citation type="journal article" date="2010" name="Nucleic Acids Res.">
        <title>BeetleBase in 2010: revisions to provide comprehensive genomic information for Tribolium castaneum.</title>
        <authorList>
            <person name="Kim H.S."/>
            <person name="Murphy T."/>
            <person name="Xia J."/>
            <person name="Caragea D."/>
            <person name="Park Y."/>
            <person name="Beeman R.W."/>
            <person name="Lorenzen M.D."/>
            <person name="Butcher S."/>
            <person name="Manak J.R."/>
            <person name="Brown S.J."/>
        </authorList>
    </citation>
    <scope>GENOME REANNOTATION</scope>
    <source>
        <strain evidence="2 3">Georgia GA2</strain>
    </source>
</reference>
<proteinExistence type="predicted"/>
<dbReference type="STRING" id="7070.A0A139WHE4"/>
<dbReference type="EMBL" id="KQ971343">
    <property type="protein sequence ID" value="KYB27304.1"/>
    <property type="molecule type" value="Genomic_DNA"/>
</dbReference>
<dbReference type="FunFam" id="3.80.10.10:FF:000060">
    <property type="entry name" value="F-box/LRR-repeat protein 20 isoform 2"/>
    <property type="match status" value="1"/>
</dbReference>
<evidence type="ECO:0000313" key="3">
    <source>
        <dbReference type="Proteomes" id="UP000007266"/>
    </source>
</evidence>
<dbReference type="InterPro" id="IPR057207">
    <property type="entry name" value="FBXL15_LRR"/>
</dbReference>
<dbReference type="SMART" id="SM00367">
    <property type="entry name" value="LRR_CC"/>
    <property type="match status" value="12"/>
</dbReference>
<dbReference type="InterPro" id="IPR006553">
    <property type="entry name" value="Leu-rich_rpt_Cys-con_subtyp"/>
</dbReference>
<dbReference type="Gene3D" id="3.80.10.10">
    <property type="entry name" value="Ribonuclease Inhibitor"/>
    <property type="match status" value="2"/>
</dbReference>
<dbReference type="SUPFAM" id="SSF52047">
    <property type="entry name" value="RNI-like"/>
    <property type="match status" value="1"/>
</dbReference>
<dbReference type="Pfam" id="PF25372">
    <property type="entry name" value="DUF7885"/>
    <property type="match status" value="1"/>
</dbReference>
<dbReference type="FunFam" id="1.20.1280.50:FF:000013">
    <property type="entry name" value="F-box/LRR-repeat protein 20 isoform X1"/>
    <property type="match status" value="1"/>
</dbReference>
<dbReference type="AlphaFoldDB" id="A0A139WHE4"/>
<dbReference type="Pfam" id="PF12937">
    <property type="entry name" value="F-box-like"/>
    <property type="match status" value="1"/>
</dbReference>
<dbReference type="PANTHER" id="PTHR13318:SF190">
    <property type="entry name" value="PARTNER OF PAIRED, ISOFORM B"/>
    <property type="match status" value="1"/>
</dbReference>
<dbReference type="GO" id="GO:0031146">
    <property type="term" value="P:SCF-dependent proteasomal ubiquitin-dependent protein catabolic process"/>
    <property type="evidence" value="ECO:0000318"/>
    <property type="project" value="GO_Central"/>
</dbReference>
<feature type="domain" description="F-box" evidence="1">
    <location>
        <begin position="490"/>
        <end position="536"/>
    </location>
</feature>
<sequence>MVSNCISFQNTAKKHETSTGRCHRFIPQVPQEFDCRVKANIKRELLNKDLAIRNEEFETWYSKEYPRKVVLPDQLFRPPQYQSLEYLRNVEEKLFVSPPPPIVLPLSEMKDSFRMNYTEPHTDEVKAPVVTAKCHVSKLGCEQQPAIQPHTKGFWKWTDPYLTVYKSEYIPHEGITDDKTLTFYNQAEFALPPSSGNRTMFDKQIFKNMLPVRLMSRSLKRVPNFGMQSEYQDHYIKQTFSYLYPHLQDRCTLFEDSLSEASRWQNLPPPGMYCSEYCNIGGFSVRRVVDQSTPTKEIARTKNVADRAQAALRSISGGCSVAVGTATIRLDRRRGAPRRLLCVHRPPAVSPPAKTACFCFGRAGTNGGGHKQIPDFSFVDGALQPRPPVLPVPQQYTASARSVSAPQRKRTFRTLCAPITMIYAGRNKLESARTSPLEGNNELSATVSNLARRWWRSKKHSKGSSKETNSLMAVDTMKQQLTKVLSDDEALINKKLPKELLLRIFSYIDVVSLCRCAQVSKAWNVLALDGSNWQRIDLFDFQKDVEGPIIENISRRCGGFLRQLSLRGCQSIADGSMKTLAQLCPNVEDLNLNGCKKLTDASCTAFSKHCSKLQKLNLDGCSAITDNSLKALSDGCPNLTHINISWSNNVTENGVEALARGCRKLKSFISKGCKQITSRAVICLARFCDQLEVVNLLGCCHITDEAVQALAEKCPKLHYLCLSGCSALTDASLIALAQKCTLLSTLEVAGCSQFTDAGFQALARSCRYLEKMDLDECVLITDNTLIHLAMGCPRIEYLTLSHCELITDEGIRHLSMSPCAAENLTVLELDNCPLVTDASLEHLISCHNLQRVELYDCQLITRVGIRRLRNHLPNIKVHAYFAPVTPPPSAGGSRQRYCRCCVIL</sequence>
<dbReference type="Proteomes" id="UP000007266">
    <property type="component" value="Linkage group 5"/>
</dbReference>
<dbReference type="InterPro" id="IPR032675">
    <property type="entry name" value="LRR_dom_sf"/>
</dbReference>
<accession>A0A139WHE4</accession>
<dbReference type="InParanoid" id="A0A139WHE4"/>
<dbReference type="SMART" id="SM00256">
    <property type="entry name" value="FBOX"/>
    <property type="match status" value="1"/>
</dbReference>
<dbReference type="PANTHER" id="PTHR13318">
    <property type="entry name" value="PARTNER OF PAIRED, ISOFORM B-RELATED"/>
    <property type="match status" value="1"/>
</dbReference>
<dbReference type="FunFam" id="3.80.10.10:FF:002289">
    <property type="entry name" value="F-box/LRR-repeat protein 20-like Protein"/>
    <property type="match status" value="1"/>
</dbReference>
<dbReference type="InterPro" id="IPR001611">
    <property type="entry name" value="Leu-rich_rpt"/>
</dbReference>
<name>A0A139WHE4_TRICA</name>
<gene>
    <name evidence="2" type="primary">AUGUSTUS-3.0.2_13252</name>
    <name evidence="2" type="ORF">TcasGA2_TC013252</name>
</gene>
<protein>
    <submittedName>
        <fullName evidence="2">F-box/LRR-repeat protein 20-like Protein</fullName>
    </submittedName>
</protein>
<dbReference type="GO" id="GO:0019005">
    <property type="term" value="C:SCF ubiquitin ligase complex"/>
    <property type="evidence" value="ECO:0000318"/>
    <property type="project" value="GO_Central"/>
</dbReference>
<reference evidence="2 3" key="1">
    <citation type="journal article" date="2008" name="Nature">
        <title>The genome of the model beetle and pest Tribolium castaneum.</title>
        <authorList>
            <consortium name="Tribolium Genome Sequencing Consortium"/>
            <person name="Richards S."/>
            <person name="Gibbs R.A."/>
            <person name="Weinstock G.M."/>
            <person name="Brown S.J."/>
            <person name="Denell R."/>
            <person name="Beeman R.W."/>
            <person name="Gibbs R."/>
            <person name="Beeman R.W."/>
            <person name="Brown S.J."/>
            <person name="Bucher G."/>
            <person name="Friedrich M."/>
            <person name="Grimmelikhuijzen C.J."/>
            <person name="Klingler M."/>
            <person name="Lorenzen M."/>
            <person name="Richards S."/>
            <person name="Roth S."/>
            <person name="Schroder R."/>
            <person name="Tautz D."/>
            <person name="Zdobnov E.M."/>
            <person name="Muzny D."/>
            <person name="Gibbs R.A."/>
            <person name="Weinstock G.M."/>
            <person name="Attaway T."/>
            <person name="Bell S."/>
            <person name="Buhay C.J."/>
            <person name="Chandrabose M.N."/>
            <person name="Chavez D."/>
            <person name="Clerk-Blankenburg K.P."/>
            <person name="Cree A."/>
            <person name="Dao M."/>
            <person name="Davis C."/>
            <person name="Chacko J."/>
            <person name="Dinh H."/>
            <person name="Dugan-Rocha S."/>
            <person name="Fowler G."/>
            <person name="Garner T.T."/>
            <person name="Garnes J."/>
            <person name="Gnirke A."/>
            <person name="Hawes A."/>
            <person name="Hernandez J."/>
            <person name="Hines S."/>
            <person name="Holder M."/>
            <person name="Hume J."/>
            <person name="Jhangiani S.N."/>
            <person name="Joshi V."/>
            <person name="Khan Z.M."/>
            <person name="Jackson L."/>
            <person name="Kovar C."/>
            <person name="Kowis A."/>
            <person name="Lee S."/>
            <person name="Lewis L.R."/>
            <person name="Margolis J."/>
            <person name="Morgan M."/>
            <person name="Nazareth L.V."/>
            <person name="Nguyen N."/>
            <person name="Okwuonu G."/>
            <person name="Parker D."/>
            <person name="Richards S."/>
            <person name="Ruiz S.J."/>
            <person name="Santibanez J."/>
            <person name="Savard J."/>
            <person name="Scherer S.E."/>
            <person name="Schneider B."/>
            <person name="Sodergren E."/>
            <person name="Tautz D."/>
            <person name="Vattahil S."/>
            <person name="Villasana D."/>
            <person name="White C.S."/>
            <person name="Wright R."/>
            <person name="Park Y."/>
            <person name="Beeman R.W."/>
            <person name="Lord J."/>
            <person name="Oppert B."/>
            <person name="Lorenzen M."/>
            <person name="Brown S."/>
            <person name="Wang L."/>
            <person name="Savard J."/>
            <person name="Tautz D."/>
            <person name="Richards S."/>
            <person name="Weinstock G."/>
            <person name="Gibbs R.A."/>
            <person name="Liu Y."/>
            <person name="Worley K."/>
            <person name="Weinstock G."/>
            <person name="Elsik C.G."/>
            <person name="Reese J.T."/>
            <person name="Elhaik E."/>
            <person name="Landan G."/>
            <person name="Graur D."/>
            <person name="Arensburger P."/>
            <person name="Atkinson P."/>
            <person name="Beeman R.W."/>
            <person name="Beidler J."/>
            <person name="Brown S.J."/>
            <person name="Demuth J.P."/>
            <person name="Drury D.W."/>
            <person name="Du Y.Z."/>
            <person name="Fujiwara H."/>
            <person name="Lorenzen M."/>
            <person name="Maselli V."/>
            <person name="Osanai M."/>
            <person name="Park Y."/>
            <person name="Robertson H.M."/>
            <person name="Tu Z."/>
            <person name="Wang J.J."/>
            <person name="Wang S."/>
            <person name="Richards S."/>
            <person name="Song H."/>
            <person name="Zhang L."/>
            <person name="Sodergren E."/>
            <person name="Werner D."/>
            <person name="Stanke M."/>
            <person name="Morgenstern B."/>
            <person name="Solovyev V."/>
            <person name="Kosarev P."/>
            <person name="Brown G."/>
            <person name="Chen H.C."/>
            <person name="Ermolaeva O."/>
            <person name="Hlavina W."/>
            <person name="Kapustin Y."/>
            <person name="Kiryutin B."/>
            <person name="Kitts P."/>
            <person name="Maglott D."/>
            <person name="Pruitt K."/>
            <person name="Sapojnikov V."/>
            <person name="Souvorov A."/>
            <person name="Mackey A.J."/>
            <person name="Waterhouse R.M."/>
            <person name="Wyder S."/>
            <person name="Zdobnov E.M."/>
            <person name="Zdobnov E.M."/>
            <person name="Wyder S."/>
            <person name="Kriventseva E.V."/>
            <person name="Kadowaki T."/>
            <person name="Bork P."/>
            <person name="Aranda M."/>
            <person name="Bao R."/>
            <person name="Beermann A."/>
            <person name="Berns N."/>
            <person name="Bolognesi R."/>
            <person name="Bonneton F."/>
            <person name="Bopp D."/>
            <person name="Brown S.J."/>
            <person name="Bucher G."/>
            <person name="Butts T."/>
            <person name="Chaumot A."/>
            <person name="Denell R.E."/>
            <person name="Ferrier D.E."/>
            <person name="Friedrich M."/>
            <person name="Gordon C.M."/>
            <person name="Jindra M."/>
            <person name="Klingler M."/>
            <person name="Lan Q."/>
            <person name="Lattorff H.M."/>
            <person name="Laudet V."/>
            <person name="von Levetsow C."/>
            <person name="Liu Z."/>
            <person name="Lutz R."/>
            <person name="Lynch J.A."/>
            <person name="da Fonseca R.N."/>
            <person name="Posnien N."/>
            <person name="Reuter R."/>
            <person name="Roth S."/>
            <person name="Savard J."/>
            <person name="Schinko J.B."/>
            <person name="Schmitt C."/>
            <person name="Schoppmeier M."/>
            <person name="Schroder R."/>
            <person name="Shippy T.D."/>
            <person name="Simonnet F."/>
            <person name="Marques-Souza H."/>
            <person name="Tautz D."/>
            <person name="Tomoyasu Y."/>
            <person name="Trauner J."/>
            <person name="Van der Zee M."/>
            <person name="Vervoort M."/>
            <person name="Wittkopp N."/>
            <person name="Wimmer E.A."/>
            <person name="Yang X."/>
            <person name="Jones A.K."/>
            <person name="Sattelle D.B."/>
            <person name="Ebert P.R."/>
            <person name="Nelson D."/>
            <person name="Scott J.G."/>
            <person name="Beeman R.W."/>
            <person name="Muthukrishnan S."/>
            <person name="Kramer K.J."/>
            <person name="Arakane Y."/>
            <person name="Beeman R.W."/>
            <person name="Zhu Q."/>
            <person name="Hogenkamp D."/>
            <person name="Dixit R."/>
            <person name="Oppert B."/>
            <person name="Jiang H."/>
            <person name="Zou Z."/>
            <person name="Marshall J."/>
            <person name="Elpidina E."/>
            <person name="Vinokurov K."/>
            <person name="Oppert C."/>
            <person name="Zou Z."/>
            <person name="Evans J."/>
            <person name="Lu Z."/>
            <person name="Zhao P."/>
            <person name="Sumathipala N."/>
            <person name="Altincicek B."/>
            <person name="Vilcinskas A."/>
            <person name="Williams M."/>
            <person name="Hultmark D."/>
            <person name="Hetru C."/>
            <person name="Jiang H."/>
            <person name="Grimmelikhuijzen C.J."/>
            <person name="Hauser F."/>
            <person name="Cazzamali G."/>
            <person name="Williamson M."/>
            <person name="Park Y."/>
            <person name="Li B."/>
            <person name="Tanaka Y."/>
            <person name="Predel R."/>
            <person name="Neupert S."/>
            <person name="Schachtner J."/>
            <person name="Verleyen P."/>
            <person name="Raible F."/>
            <person name="Bork P."/>
            <person name="Friedrich M."/>
            <person name="Walden K.K."/>
            <person name="Robertson H.M."/>
            <person name="Angeli S."/>
            <person name="Foret S."/>
            <person name="Bucher G."/>
            <person name="Schuetz S."/>
            <person name="Maleszka R."/>
            <person name="Wimmer E.A."/>
            <person name="Beeman R.W."/>
            <person name="Lorenzen M."/>
            <person name="Tomoyasu Y."/>
            <person name="Miller S.C."/>
            <person name="Grossmann D."/>
            <person name="Bucher G."/>
        </authorList>
    </citation>
    <scope>NUCLEOTIDE SEQUENCE [LARGE SCALE GENOMIC DNA]</scope>
    <source>
        <strain evidence="2 3">Georgia GA2</strain>
    </source>
</reference>
<dbReference type="PROSITE" id="PS50181">
    <property type="entry name" value="FBOX"/>
    <property type="match status" value="1"/>
</dbReference>
<evidence type="ECO:0000259" key="1">
    <source>
        <dbReference type="PROSITE" id="PS50181"/>
    </source>
</evidence>
<evidence type="ECO:0000313" key="2">
    <source>
        <dbReference type="EMBL" id="KYB27304.1"/>
    </source>
</evidence>
<organism evidence="2 3">
    <name type="scientific">Tribolium castaneum</name>
    <name type="common">Red flour beetle</name>
    <dbReference type="NCBI Taxonomy" id="7070"/>
    <lineage>
        <taxon>Eukaryota</taxon>
        <taxon>Metazoa</taxon>
        <taxon>Ecdysozoa</taxon>
        <taxon>Arthropoda</taxon>
        <taxon>Hexapoda</taxon>
        <taxon>Insecta</taxon>
        <taxon>Pterygota</taxon>
        <taxon>Neoptera</taxon>
        <taxon>Endopterygota</taxon>
        <taxon>Coleoptera</taxon>
        <taxon>Polyphaga</taxon>
        <taxon>Cucujiformia</taxon>
        <taxon>Tenebrionidae</taxon>
        <taxon>Tenebrionidae incertae sedis</taxon>
        <taxon>Tribolium</taxon>
    </lineage>
</organism>